<sequence>MSARGAAGAHFATRFDGPVAALAVPGAVGSGDAGALAVVDQVVRGRTVVGRCLAAGALVGVRVAAADRPLQVTVALRWDRGAADWTDPAGRDADLPRLLVVGASGGARRGVLLSRYRRGAAEVRARVRLGVPAGAVPDDGLLVIDFTDGAARLPAALAPAFAAAGPVGVRIDRVDVTPGGPHAADTRAAAARDARDAALADAAADADAGPVDGRSAEWSGLVSSGGLRGEATQRTGAAHSPYLVVNPPPGRPLRCRLRGALLPSRIGGGTAPARVAQAVEGALRRALPAAARPVPAADLVVRAVGLGDGAAVPVELVADGGDLTAVVPATDSGPVLLAAGLRYELPRRTRLVTELVDCGTDGPAA</sequence>
<dbReference type="EMBL" id="BMQC01000007">
    <property type="protein sequence ID" value="GGK30174.1"/>
    <property type="molecule type" value="Genomic_DNA"/>
</dbReference>
<gene>
    <name evidence="1" type="ORF">GCM10010124_23680</name>
</gene>
<reference evidence="1" key="1">
    <citation type="journal article" date="2014" name="Int. J. Syst. Evol. Microbiol.">
        <title>Complete genome sequence of Corynebacterium casei LMG S-19264T (=DSM 44701T), isolated from a smear-ripened cheese.</title>
        <authorList>
            <consortium name="US DOE Joint Genome Institute (JGI-PGF)"/>
            <person name="Walter F."/>
            <person name="Albersmeier A."/>
            <person name="Kalinowski J."/>
            <person name="Ruckert C."/>
        </authorList>
    </citation>
    <scope>NUCLEOTIDE SEQUENCE</scope>
    <source>
        <strain evidence="1">JCM 3091</strain>
    </source>
</reference>
<dbReference type="AlphaFoldDB" id="A0A8J3FKT8"/>
<protein>
    <submittedName>
        <fullName evidence="1">Uncharacterized protein</fullName>
    </submittedName>
</protein>
<reference evidence="1" key="2">
    <citation type="submission" date="2020-09" db="EMBL/GenBank/DDBJ databases">
        <authorList>
            <person name="Sun Q."/>
            <person name="Ohkuma M."/>
        </authorList>
    </citation>
    <scope>NUCLEOTIDE SEQUENCE</scope>
    <source>
        <strain evidence="1">JCM 3091</strain>
    </source>
</reference>
<organism evidence="1 2">
    <name type="scientific">Pilimelia terevasa</name>
    <dbReference type="NCBI Taxonomy" id="53372"/>
    <lineage>
        <taxon>Bacteria</taxon>
        <taxon>Bacillati</taxon>
        <taxon>Actinomycetota</taxon>
        <taxon>Actinomycetes</taxon>
        <taxon>Micromonosporales</taxon>
        <taxon>Micromonosporaceae</taxon>
        <taxon>Pilimelia</taxon>
    </lineage>
</organism>
<accession>A0A8J3FKT8</accession>
<comment type="caution">
    <text evidence="1">The sequence shown here is derived from an EMBL/GenBank/DDBJ whole genome shotgun (WGS) entry which is preliminary data.</text>
</comment>
<evidence type="ECO:0000313" key="2">
    <source>
        <dbReference type="Proteomes" id="UP000662200"/>
    </source>
</evidence>
<dbReference type="Proteomes" id="UP000662200">
    <property type="component" value="Unassembled WGS sequence"/>
</dbReference>
<name>A0A8J3FKT8_9ACTN</name>
<dbReference type="RefSeq" id="WP_189114321.1">
    <property type="nucleotide sequence ID" value="NZ_BMQC01000007.1"/>
</dbReference>
<evidence type="ECO:0000313" key="1">
    <source>
        <dbReference type="EMBL" id="GGK30174.1"/>
    </source>
</evidence>
<proteinExistence type="predicted"/>
<keyword evidence="2" id="KW-1185">Reference proteome</keyword>